<dbReference type="Pfam" id="PF21142">
    <property type="entry name" value="A2M_bMG2"/>
    <property type="match status" value="1"/>
</dbReference>
<dbReference type="InterPro" id="IPR008930">
    <property type="entry name" value="Terpenoid_cyclase/PrenylTrfase"/>
</dbReference>
<evidence type="ECO:0000256" key="1">
    <source>
        <dbReference type="ARBA" id="ARBA00010556"/>
    </source>
</evidence>
<dbReference type="SMART" id="SM01359">
    <property type="entry name" value="A2M_N_2"/>
    <property type="match status" value="1"/>
</dbReference>
<organism evidence="7 8">
    <name type="scientific">Azospirillum rugosum</name>
    <dbReference type="NCBI Taxonomy" id="416170"/>
    <lineage>
        <taxon>Bacteria</taxon>
        <taxon>Pseudomonadati</taxon>
        <taxon>Pseudomonadota</taxon>
        <taxon>Alphaproteobacteria</taxon>
        <taxon>Rhodospirillales</taxon>
        <taxon>Azospirillaceae</taxon>
        <taxon>Azospirillum</taxon>
    </lineage>
</organism>
<dbReference type="EMBL" id="JAGINP010000007">
    <property type="protein sequence ID" value="MBP2292490.1"/>
    <property type="molecule type" value="Genomic_DNA"/>
</dbReference>
<dbReference type="InterPro" id="IPR041203">
    <property type="entry name" value="Bact_A2M_MG5"/>
</dbReference>
<reference evidence="7 8" key="1">
    <citation type="submission" date="2021-03" db="EMBL/GenBank/DDBJ databases">
        <title>Genomic Encyclopedia of Type Strains, Phase III (KMG-III): the genomes of soil and plant-associated and newly described type strains.</title>
        <authorList>
            <person name="Whitman W."/>
        </authorList>
    </citation>
    <scope>NUCLEOTIDE SEQUENCE [LARGE SCALE GENOMIC DNA]</scope>
    <source>
        <strain evidence="7 8">IMMIB AFH-6</strain>
    </source>
</reference>
<dbReference type="Pfam" id="PF00207">
    <property type="entry name" value="A2M"/>
    <property type="match status" value="1"/>
</dbReference>
<feature type="signal peptide" evidence="4">
    <location>
        <begin position="1"/>
        <end position="21"/>
    </location>
</feature>
<evidence type="ECO:0000256" key="4">
    <source>
        <dbReference type="SAM" id="SignalP"/>
    </source>
</evidence>
<dbReference type="Pfam" id="PF17973">
    <property type="entry name" value="bMG10"/>
    <property type="match status" value="1"/>
</dbReference>
<evidence type="ECO:0000256" key="2">
    <source>
        <dbReference type="ARBA" id="ARBA00022729"/>
    </source>
</evidence>
<dbReference type="InterPro" id="IPR041462">
    <property type="entry name" value="Bact_A2M_MG6"/>
</dbReference>
<feature type="compositionally biased region" description="Gly residues" evidence="3">
    <location>
        <begin position="476"/>
        <end position="492"/>
    </location>
</feature>
<evidence type="ECO:0000256" key="3">
    <source>
        <dbReference type="SAM" id="MobiDB-lite"/>
    </source>
</evidence>
<dbReference type="InterPro" id="IPR026284">
    <property type="entry name" value="A2MG_proteobact"/>
</dbReference>
<dbReference type="PIRSF" id="PIRSF038980">
    <property type="entry name" value="A2M_bac"/>
    <property type="match status" value="1"/>
</dbReference>
<dbReference type="SUPFAM" id="SSF48239">
    <property type="entry name" value="Terpenoid cyclases/Protein prenyltransferases"/>
    <property type="match status" value="1"/>
</dbReference>
<dbReference type="Pfam" id="PF17962">
    <property type="entry name" value="bMG6"/>
    <property type="match status" value="1"/>
</dbReference>
<evidence type="ECO:0000259" key="6">
    <source>
        <dbReference type="SMART" id="SM01360"/>
    </source>
</evidence>
<feature type="domain" description="Alpha-2-macroglobulin bait region" evidence="5">
    <location>
        <begin position="763"/>
        <end position="915"/>
    </location>
</feature>
<accession>A0ABS4SJ34</accession>
<proteinExistence type="inferred from homology"/>
<dbReference type="SMART" id="SM01360">
    <property type="entry name" value="A2M"/>
    <property type="match status" value="1"/>
</dbReference>
<protein>
    <submittedName>
        <fullName evidence="7">Uncharacterized protein YfaS (Alpha-2-macroglobulin family)</fullName>
    </submittedName>
</protein>
<dbReference type="InterPro" id="IPR021868">
    <property type="entry name" value="Alpha_2_Macroglob_MG3"/>
</dbReference>
<evidence type="ECO:0000259" key="5">
    <source>
        <dbReference type="SMART" id="SM01359"/>
    </source>
</evidence>
<comment type="similarity">
    <text evidence="1">Belongs to the protease inhibitor I39 (alpha-2-macroglobulin) family. Bacterial alpha-2-macroglobulin subfamily.</text>
</comment>
<evidence type="ECO:0000313" key="8">
    <source>
        <dbReference type="Proteomes" id="UP000781958"/>
    </source>
</evidence>
<dbReference type="Pfam" id="PF07703">
    <property type="entry name" value="A2M_BRD"/>
    <property type="match status" value="1"/>
</dbReference>
<comment type="caution">
    <text evidence="7">The sequence shown here is derived from an EMBL/GenBank/DDBJ whole genome shotgun (WGS) entry which is preliminary data.</text>
</comment>
<dbReference type="RefSeq" id="WP_209766364.1">
    <property type="nucleotide sequence ID" value="NZ_JAGINP010000007.1"/>
</dbReference>
<evidence type="ECO:0000313" key="7">
    <source>
        <dbReference type="EMBL" id="MBP2292490.1"/>
    </source>
</evidence>
<dbReference type="InterPro" id="IPR051802">
    <property type="entry name" value="YfhM-like"/>
</dbReference>
<keyword evidence="2 4" id="KW-0732">Signal</keyword>
<feature type="region of interest" description="Disordered" evidence="3">
    <location>
        <begin position="459"/>
        <end position="492"/>
    </location>
</feature>
<dbReference type="InterPro" id="IPR049120">
    <property type="entry name" value="A2M_bMG2"/>
</dbReference>
<dbReference type="InterPro" id="IPR002890">
    <property type="entry name" value="MG2"/>
</dbReference>
<sequence>MLRALARVCAVLVASSTPVIAADAPPPEPAPFGVSGAEVVAERDVPQACFTFTDRLEKSRAVNYRDYVEVVPLGEGAARADGAQPPARDVVARDRTLCVDGLQHGQKYRITLRDGLPGNDSKRLPTADVREIEVPNRKPSLAFRGAGYILPRIGADGLPLRSINLDRAKLQVLRINDRSLVEKIYFGRISQQLSDHEVGEILDRSGQEVWRGEMAISNSRNQAVVTPFPIDAVLGKLEAGVYIAVASTEDIKPGGWDHKATQWFVVSDLGLNTIMGDDSLVVFARSVATAAPAEGVELRLLARNNTELGKAQTGPDGLARFDLAALRAAGTEPAQALFAYRGAGDFGFLDLATPTVSNSTPNAGSPGGAPAGAAPVRVTLRPGQPDAFLYTERGIYRSGETVNLAMLLRDADAKPVTGRPVTLVIQRPDGFEVERRPLAESGGGSASTRIELPPSAFTGTWTVTAHGEPDPAAGNSGQGSGQNGGQGSGVGPVLGRTEFLVEDFVPPRLDVALSADAKELPADGATTLTLDGHFLYGAPAAGLPGELSVTLRAAANPYPNLPGYRFGLAQEEVKPQRADRPGFTTNRNGQAKLDLSLPKAPESTKPLEAVVRATLLDIGGRSVSRDLVLPVRHQPFAIGVRPRFEGEGVPEGATAGFDVVAVGPDGQPMDKDDLSYELFEEDYDYVWFEANGRWDYKVTVRDQRVTGGTLAAQAAKPASVEAPVGAGRYRLEVFDSKTGVATSLRFAAGWWMTPTAGERPDEVDVTVMLPAYKGGETAWVYVKPPYDSQVMIAVADRRIRQATTRRIGPEGAFLEIPVDPTWTGGVYVLATAFATPDAQNAAGGTAGKGGGPRRAVGLSWLGVDAGQRALDVRVAAPAETEPRRPVTAEVTLNGVPEGAPAFVTVAAVDDAVLQLTDQHTPDPNDHYLGKRRLGVELRDVFGRLIDPAVLDATRTRPTAAPRLRQVGVTVPQKSERVVSLFSGVVPVGADGKVSVPLDIPDFQGRLRLMTVAWAGDKLGHDESSMLVRDPVLADLGVPRFLAPGDRAVVPVTLDNIGGPAGDYQVKLIASGAVSLSDPEVAVKNLGRGKRASAGRVLTATGVGAGHVALDVTGPDGLRITRQWEVAVRPSTPLVTRRMAIMVPPEKPVELPTDLFYGIRRETAAVSLSFGALPDIDVPGLLASLERAGANGLEATVSRALPLLSMGDVAVGLRMASDERVKARVQRAVDRALTFQRQDGSFAAWSPKGDADSWLTAYALDFLSRAKAAGYRVPEVPHRRGLDGLRATLDNAWVEGDELPGRAYALHVLARAKMIDAGAVRYFQENFWDKLQTDFARAQVATAIAALGDGNRAGEAFARLSGARVVSASLRDYGSSLRDDAGVVALMAESGVVDRDRLAQAAERLSKTYAALRVTSAQEQAWTLLAAKALIDRAPPAKIAQGDQIVEAAKPLFQRVDPAAVPAVRNAGGEPLRQIVSVVGIAEQAPAAEEQGMTVTRGLFDMTGHPVDPAGVRQNDRLVVILEGSATDPVDHQTLVTDLLPAGFEIEAVRLAGTGGPLGDLSWLGELTTPRAVDYRDDRFVAAVDLTKQAPRFRLVYLVRAVTPGEFTMPGAVAEDMYRPYQTGRTAAVRLRVLPE</sequence>
<dbReference type="PANTHER" id="PTHR40094">
    <property type="entry name" value="ALPHA-2-MACROGLOBULIN HOMOLOG"/>
    <property type="match status" value="1"/>
</dbReference>
<dbReference type="Pfam" id="PF07678">
    <property type="entry name" value="TED_complement"/>
    <property type="match status" value="1"/>
</dbReference>
<dbReference type="InterPro" id="IPR011626">
    <property type="entry name" value="Alpha-macroglobulin_TED"/>
</dbReference>
<dbReference type="Gene3D" id="2.60.40.1930">
    <property type="match status" value="1"/>
</dbReference>
<feature type="chain" id="PRO_5047369507" evidence="4">
    <location>
        <begin position="22"/>
        <end position="1635"/>
    </location>
</feature>
<feature type="domain" description="Alpha-2-macroglobulin" evidence="6">
    <location>
        <begin position="979"/>
        <end position="1067"/>
    </location>
</feature>
<dbReference type="Pfam" id="PF11974">
    <property type="entry name" value="bMG3"/>
    <property type="match status" value="1"/>
</dbReference>
<keyword evidence="8" id="KW-1185">Reference proteome</keyword>
<dbReference type="InterPro" id="IPR011625">
    <property type="entry name" value="A2M_N_BRD"/>
</dbReference>
<dbReference type="Pfam" id="PF17972">
    <property type="entry name" value="bMG5"/>
    <property type="match status" value="1"/>
</dbReference>
<dbReference type="InterPro" id="IPR001599">
    <property type="entry name" value="Macroglobln_a2"/>
</dbReference>
<dbReference type="PANTHER" id="PTHR40094:SF1">
    <property type="entry name" value="UBIQUITIN DOMAIN-CONTAINING PROTEIN"/>
    <property type="match status" value="1"/>
</dbReference>
<dbReference type="InterPro" id="IPR041246">
    <property type="entry name" value="Bact_MG10"/>
</dbReference>
<name>A0ABS4SJ34_9PROT</name>
<dbReference type="Gene3D" id="1.50.10.20">
    <property type="match status" value="1"/>
</dbReference>
<dbReference type="Proteomes" id="UP000781958">
    <property type="component" value="Unassembled WGS sequence"/>
</dbReference>
<dbReference type="Pfam" id="PF01835">
    <property type="entry name" value="MG2"/>
    <property type="match status" value="1"/>
</dbReference>
<gene>
    <name evidence="7" type="ORF">J2851_002268</name>
</gene>
<dbReference type="CDD" id="cd02891">
    <property type="entry name" value="A2M_like"/>
    <property type="match status" value="1"/>
</dbReference>